<evidence type="ECO:0000313" key="1">
    <source>
        <dbReference type="EMBL" id="MBK1631836.1"/>
    </source>
</evidence>
<proteinExistence type="predicted"/>
<comment type="caution">
    <text evidence="1">The sequence shown here is derived from an EMBL/GenBank/DDBJ whole genome shotgun (WGS) entry which is preliminary data.</text>
</comment>
<evidence type="ECO:0008006" key="3">
    <source>
        <dbReference type="Google" id="ProtNLM"/>
    </source>
</evidence>
<protein>
    <recommendedName>
        <fullName evidence="3">Toxin-antitoxin system HicB family antitoxin</fullName>
    </recommendedName>
</protein>
<dbReference type="Proteomes" id="UP000748752">
    <property type="component" value="Unassembled WGS sequence"/>
</dbReference>
<organism evidence="1 2">
    <name type="scientific">Thiohalocapsa halophila</name>
    <dbReference type="NCBI Taxonomy" id="69359"/>
    <lineage>
        <taxon>Bacteria</taxon>
        <taxon>Pseudomonadati</taxon>
        <taxon>Pseudomonadota</taxon>
        <taxon>Gammaproteobacteria</taxon>
        <taxon>Chromatiales</taxon>
        <taxon>Chromatiaceae</taxon>
        <taxon>Thiohalocapsa</taxon>
    </lineage>
</organism>
<dbReference type="EMBL" id="NRRV01000033">
    <property type="protein sequence ID" value="MBK1631836.1"/>
    <property type="molecule type" value="Genomic_DNA"/>
</dbReference>
<name>A0ABS1CIS4_9GAMM</name>
<evidence type="ECO:0000313" key="2">
    <source>
        <dbReference type="Proteomes" id="UP000748752"/>
    </source>
</evidence>
<accession>A0ABS1CIS4</accession>
<reference evidence="1 2" key="1">
    <citation type="journal article" date="2020" name="Microorganisms">
        <title>Osmotic Adaptation and Compatible Solute Biosynthesis of Phototrophic Bacteria as Revealed from Genome Analyses.</title>
        <authorList>
            <person name="Imhoff J.F."/>
            <person name="Rahn T."/>
            <person name="Kunzel S."/>
            <person name="Keller A."/>
            <person name="Neulinger S.C."/>
        </authorList>
    </citation>
    <scope>NUCLEOTIDE SEQUENCE [LARGE SCALE GENOMIC DNA]</scope>
    <source>
        <strain evidence="1 2">DSM 6210</strain>
    </source>
</reference>
<sequence length="66" mass="7282">MPSEIDFSGGARGKFYRPDAQLRLPIHLEADVQARLAAIASAKDMDLSALVNDLLKKDLELIEMGR</sequence>
<gene>
    <name evidence="1" type="ORF">CKO31_14040</name>
</gene>
<keyword evidence="2" id="KW-1185">Reference proteome</keyword>